<dbReference type="Proteomes" id="UP000321353">
    <property type="component" value="Chromosome"/>
</dbReference>
<accession>A0A5B9MAC6</accession>
<feature type="region of interest" description="Disordered" evidence="1">
    <location>
        <begin position="123"/>
        <end position="152"/>
    </location>
</feature>
<reference evidence="2 3" key="1">
    <citation type="submission" date="2019-02" db="EMBL/GenBank/DDBJ databases">
        <title>Planctomycetal bacteria perform biofilm scaping via a novel small molecule.</title>
        <authorList>
            <person name="Jeske O."/>
            <person name="Boedeker C."/>
            <person name="Wiegand S."/>
            <person name="Breitling P."/>
            <person name="Kallscheuer N."/>
            <person name="Jogler M."/>
            <person name="Rohde M."/>
            <person name="Petersen J."/>
            <person name="Medema M.H."/>
            <person name="Surup F."/>
            <person name="Jogler C."/>
        </authorList>
    </citation>
    <scope>NUCLEOTIDE SEQUENCE [LARGE SCALE GENOMIC DNA]</scope>
    <source>
        <strain evidence="2 3">Mal15</strain>
    </source>
</reference>
<evidence type="ECO:0000256" key="1">
    <source>
        <dbReference type="SAM" id="MobiDB-lite"/>
    </source>
</evidence>
<organism evidence="2 3">
    <name type="scientific">Stieleria maiorica</name>
    <dbReference type="NCBI Taxonomy" id="2795974"/>
    <lineage>
        <taxon>Bacteria</taxon>
        <taxon>Pseudomonadati</taxon>
        <taxon>Planctomycetota</taxon>
        <taxon>Planctomycetia</taxon>
        <taxon>Pirellulales</taxon>
        <taxon>Pirellulaceae</taxon>
        <taxon>Stieleria</taxon>
    </lineage>
</organism>
<protein>
    <submittedName>
        <fullName evidence="2">Uncharacterized protein</fullName>
    </submittedName>
</protein>
<gene>
    <name evidence="2" type="ORF">Mal15_12240</name>
</gene>
<dbReference type="KEGG" id="smam:Mal15_12240"/>
<evidence type="ECO:0000313" key="2">
    <source>
        <dbReference type="EMBL" id="QEF97186.1"/>
    </source>
</evidence>
<dbReference type="AlphaFoldDB" id="A0A5B9MAC6"/>
<name>A0A5B9MAC6_9BACT</name>
<proteinExistence type="predicted"/>
<dbReference type="EMBL" id="CP036264">
    <property type="protein sequence ID" value="QEF97186.1"/>
    <property type="molecule type" value="Genomic_DNA"/>
</dbReference>
<sequence length="268" mass="29846">MVGRITAAVTWHERENLNSQRTRTSAQVHGAVPRISSVSRRQCWWRPMHRGYRGVSDEAILCLRNERLGSGGSIQRWFTTKHTNDTKPMGVVVTGKSDVRFKGTQGQVRRGAEQVSKYVSQGAVANQSNRAKRAASINRPKPSDGQRSTRIPLAERARCSNNRPSKSVNSGRRPELPVCLRGTVRITRPRRAIHHFNNHDSAARRASDGYLLLRSSVAHWIRSTVISLYVNSQSIALDKSSVTRITPSGSTPPTMFCIVFSNRHLGAS</sequence>
<evidence type="ECO:0000313" key="3">
    <source>
        <dbReference type="Proteomes" id="UP000321353"/>
    </source>
</evidence>
<keyword evidence="3" id="KW-1185">Reference proteome</keyword>